<protein>
    <recommendedName>
        <fullName evidence="3">MD-2-related lipid-recognition domain-containing protein</fullName>
    </recommendedName>
</protein>
<comment type="caution">
    <text evidence="1">The sequence shown here is derived from an EMBL/GenBank/DDBJ whole genome shotgun (WGS) entry which is preliminary data.</text>
</comment>
<sequence>MSSLLNHLAGAKRSTVAKKMVRIEAFQDCQDRPNTEQYLKNHNHIASLKIERIKMDQYISADYVVNRPVKSIHGNIQMLKCESKEPSTCEFIMNMKIPDICSQLVEKGMFWTPLMDAIHPQIKCPLTKQVHHITNGSFSSVSSTPFLTAIPGGTDSFWAIKFTYSDIDNVEAGCMYIVFKLYHVKVKQ</sequence>
<evidence type="ECO:0000313" key="2">
    <source>
        <dbReference type="Proteomes" id="UP000466442"/>
    </source>
</evidence>
<dbReference type="Proteomes" id="UP000466442">
    <property type="component" value="Unassembled WGS sequence"/>
</dbReference>
<reference evidence="1" key="1">
    <citation type="journal article" date="2021" name="Mol. Ecol. Resour.">
        <title>Apolygus lucorum genome provides insights into omnivorousness and mesophyll feeding.</title>
        <authorList>
            <person name="Liu Y."/>
            <person name="Liu H."/>
            <person name="Wang H."/>
            <person name="Huang T."/>
            <person name="Liu B."/>
            <person name="Yang B."/>
            <person name="Yin L."/>
            <person name="Li B."/>
            <person name="Zhang Y."/>
            <person name="Zhang S."/>
            <person name="Jiang F."/>
            <person name="Zhang X."/>
            <person name="Ren Y."/>
            <person name="Wang B."/>
            <person name="Wang S."/>
            <person name="Lu Y."/>
            <person name="Wu K."/>
            <person name="Fan W."/>
            <person name="Wang G."/>
        </authorList>
    </citation>
    <scope>NUCLEOTIDE SEQUENCE</scope>
    <source>
        <strain evidence="1">12Hb</strain>
    </source>
</reference>
<keyword evidence="2" id="KW-1185">Reference proteome</keyword>
<name>A0A8S9XF76_APOLU</name>
<evidence type="ECO:0000313" key="1">
    <source>
        <dbReference type="EMBL" id="KAF6207637.1"/>
    </source>
</evidence>
<dbReference type="AlphaFoldDB" id="A0A8S9XF76"/>
<accession>A0A8S9XF76</accession>
<evidence type="ECO:0008006" key="3">
    <source>
        <dbReference type="Google" id="ProtNLM"/>
    </source>
</evidence>
<gene>
    <name evidence="1" type="ORF">GE061_016084</name>
</gene>
<dbReference type="EMBL" id="WIXP02000007">
    <property type="protein sequence ID" value="KAF6207637.1"/>
    <property type="molecule type" value="Genomic_DNA"/>
</dbReference>
<organism evidence="1 2">
    <name type="scientific">Apolygus lucorum</name>
    <name type="common">Small green plant bug</name>
    <name type="synonym">Lygocoris lucorum</name>
    <dbReference type="NCBI Taxonomy" id="248454"/>
    <lineage>
        <taxon>Eukaryota</taxon>
        <taxon>Metazoa</taxon>
        <taxon>Ecdysozoa</taxon>
        <taxon>Arthropoda</taxon>
        <taxon>Hexapoda</taxon>
        <taxon>Insecta</taxon>
        <taxon>Pterygota</taxon>
        <taxon>Neoptera</taxon>
        <taxon>Paraneoptera</taxon>
        <taxon>Hemiptera</taxon>
        <taxon>Heteroptera</taxon>
        <taxon>Panheteroptera</taxon>
        <taxon>Cimicomorpha</taxon>
        <taxon>Miridae</taxon>
        <taxon>Mirini</taxon>
        <taxon>Apolygus</taxon>
    </lineage>
</organism>
<proteinExistence type="predicted"/>